<reference evidence="1 2" key="2">
    <citation type="journal article" date="2022" name="Mol. Ecol. Resour.">
        <title>The genomes of chicory, endive, great burdock and yacon provide insights into Asteraceae paleo-polyploidization history and plant inulin production.</title>
        <authorList>
            <person name="Fan W."/>
            <person name="Wang S."/>
            <person name="Wang H."/>
            <person name="Wang A."/>
            <person name="Jiang F."/>
            <person name="Liu H."/>
            <person name="Zhao H."/>
            <person name="Xu D."/>
            <person name="Zhang Y."/>
        </authorList>
    </citation>
    <scope>NUCLEOTIDE SEQUENCE [LARGE SCALE GENOMIC DNA]</scope>
    <source>
        <strain evidence="2">cv. Niubang</strain>
    </source>
</reference>
<protein>
    <submittedName>
        <fullName evidence="1">Uncharacterized protein</fullName>
    </submittedName>
</protein>
<accession>A0ACB8XMF1</accession>
<reference evidence="2" key="1">
    <citation type="journal article" date="2022" name="Mol. Ecol. Resour.">
        <title>The genomes of chicory, endive, great burdock and yacon provide insights into Asteraceae palaeo-polyploidization history and plant inulin production.</title>
        <authorList>
            <person name="Fan W."/>
            <person name="Wang S."/>
            <person name="Wang H."/>
            <person name="Wang A."/>
            <person name="Jiang F."/>
            <person name="Liu H."/>
            <person name="Zhao H."/>
            <person name="Xu D."/>
            <person name="Zhang Y."/>
        </authorList>
    </citation>
    <scope>NUCLEOTIDE SEQUENCE [LARGE SCALE GENOMIC DNA]</scope>
    <source>
        <strain evidence="2">cv. Niubang</strain>
    </source>
</reference>
<proteinExistence type="predicted"/>
<sequence>MMQNIFNGKLLLQAGSQHILHVFVSFTYRLLADWCTHHFIRGNVIHIVISSYVIPYAVQGIKITNNLQSFSRTCNRTIGSQSNR</sequence>
<keyword evidence="2" id="KW-1185">Reference proteome</keyword>
<evidence type="ECO:0000313" key="1">
    <source>
        <dbReference type="EMBL" id="KAI3669268.1"/>
    </source>
</evidence>
<name>A0ACB8XMF1_ARCLA</name>
<comment type="caution">
    <text evidence="1">The sequence shown here is derived from an EMBL/GenBank/DDBJ whole genome shotgun (WGS) entry which is preliminary data.</text>
</comment>
<dbReference type="EMBL" id="CM042062">
    <property type="protein sequence ID" value="KAI3669268.1"/>
    <property type="molecule type" value="Genomic_DNA"/>
</dbReference>
<evidence type="ECO:0000313" key="2">
    <source>
        <dbReference type="Proteomes" id="UP001055879"/>
    </source>
</evidence>
<organism evidence="1 2">
    <name type="scientific">Arctium lappa</name>
    <name type="common">Greater burdock</name>
    <name type="synonym">Lappa major</name>
    <dbReference type="NCBI Taxonomy" id="4217"/>
    <lineage>
        <taxon>Eukaryota</taxon>
        <taxon>Viridiplantae</taxon>
        <taxon>Streptophyta</taxon>
        <taxon>Embryophyta</taxon>
        <taxon>Tracheophyta</taxon>
        <taxon>Spermatophyta</taxon>
        <taxon>Magnoliopsida</taxon>
        <taxon>eudicotyledons</taxon>
        <taxon>Gunneridae</taxon>
        <taxon>Pentapetalae</taxon>
        <taxon>asterids</taxon>
        <taxon>campanulids</taxon>
        <taxon>Asterales</taxon>
        <taxon>Asteraceae</taxon>
        <taxon>Carduoideae</taxon>
        <taxon>Cardueae</taxon>
        <taxon>Arctiinae</taxon>
        <taxon>Arctium</taxon>
    </lineage>
</organism>
<dbReference type="Proteomes" id="UP001055879">
    <property type="component" value="Linkage Group LG16"/>
</dbReference>
<gene>
    <name evidence="1" type="ORF">L6452_40496</name>
</gene>